<sequence>MLSKRVPMESHTYHIGDIIFQEGDHGDCAYLIKSGQVKITKIARDDQPRTIATLNAGNILGEMALIDNEPRAASAVVLQDTEVLIISNEEFQKRLDGSDPVIGLLMQTFTNRLRQQAQQLVRMMS</sequence>
<dbReference type="PROSITE" id="PS50042">
    <property type="entry name" value="CNMP_BINDING_3"/>
    <property type="match status" value="1"/>
</dbReference>
<dbReference type="SUPFAM" id="SSF51206">
    <property type="entry name" value="cAMP-binding domain-like"/>
    <property type="match status" value="1"/>
</dbReference>
<keyword evidence="3" id="KW-1185">Reference proteome</keyword>
<gene>
    <name evidence="2" type="ORF">BEN30_07605</name>
</gene>
<evidence type="ECO:0000259" key="1">
    <source>
        <dbReference type="PROSITE" id="PS50042"/>
    </source>
</evidence>
<dbReference type="InterPro" id="IPR014710">
    <property type="entry name" value="RmlC-like_jellyroll"/>
</dbReference>
<dbReference type="PRINTS" id="PR00103">
    <property type="entry name" value="CAMPKINASE"/>
</dbReference>
<dbReference type="AlphaFoldDB" id="A0A1E5Q9Q2"/>
<dbReference type="PANTHER" id="PTHR23011:SF28">
    <property type="entry name" value="CYCLIC NUCLEOTIDE-BINDING DOMAIN CONTAINING PROTEIN"/>
    <property type="match status" value="1"/>
</dbReference>
<accession>A0A1E5Q9Q2</accession>
<dbReference type="InterPro" id="IPR000595">
    <property type="entry name" value="cNMP-bd_dom"/>
</dbReference>
<feature type="domain" description="Cyclic nucleotide-binding" evidence="1">
    <location>
        <begin position="8"/>
        <end position="112"/>
    </location>
</feature>
<dbReference type="Proteomes" id="UP000095347">
    <property type="component" value="Unassembled WGS sequence"/>
</dbReference>
<dbReference type="CDD" id="cd00038">
    <property type="entry name" value="CAP_ED"/>
    <property type="match status" value="1"/>
</dbReference>
<evidence type="ECO:0000313" key="3">
    <source>
        <dbReference type="Proteomes" id="UP000095347"/>
    </source>
</evidence>
<dbReference type="InterPro" id="IPR018490">
    <property type="entry name" value="cNMP-bd_dom_sf"/>
</dbReference>
<dbReference type="InterPro" id="IPR018488">
    <property type="entry name" value="cNMP-bd_CS"/>
</dbReference>
<comment type="caution">
    <text evidence="2">The sequence shown here is derived from an EMBL/GenBank/DDBJ whole genome shotgun (WGS) entry which is preliminary data.</text>
</comment>
<dbReference type="EMBL" id="MCGG01000017">
    <property type="protein sequence ID" value="OEJ68141.1"/>
    <property type="molecule type" value="Genomic_DNA"/>
</dbReference>
<proteinExistence type="predicted"/>
<name>A0A1E5Q9Q2_9PROT</name>
<dbReference type="Pfam" id="PF00027">
    <property type="entry name" value="cNMP_binding"/>
    <property type="match status" value="1"/>
</dbReference>
<dbReference type="PANTHER" id="PTHR23011">
    <property type="entry name" value="CYCLIC NUCLEOTIDE-BINDING DOMAIN CONTAINING PROTEIN"/>
    <property type="match status" value="1"/>
</dbReference>
<dbReference type="SMART" id="SM00100">
    <property type="entry name" value="cNMP"/>
    <property type="match status" value="1"/>
</dbReference>
<dbReference type="PROSITE" id="PS00889">
    <property type="entry name" value="CNMP_BINDING_2"/>
    <property type="match status" value="1"/>
</dbReference>
<reference evidence="3" key="1">
    <citation type="submission" date="2016-07" db="EMBL/GenBank/DDBJ databases">
        <authorList>
            <person name="Florea S."/>
            <person name="Webb J.S."/>
            <person name="Jaromczyk J."/>
            <person name="Schardl C.L."/>
        </authorList>
    </citation>
    <scope>NUCLEOTIDE SEQUENCE [LARGE SCALE GENOMIC DNA]</scope>
    <source>
        <strain evidence="3">MV-1</strain>
    </source>
</reference>
<dbReference type="STRING" id="28181.BEN30_07605"/>
<protein>
    <recommendedName>
        <fullName evidence="1">Cyclic nucleotide-binding domain-containing protein</fullName>
    </recommendedName>
</protein>
<organism evidence="2 3">
    <name type="scientific">Magnetovibrio blakemorei</name>
    <dbReference type="NCBI Taxonomy" id="28181"/>
    <lineage>
        <taxon>Bacteria</taxon>
        <taxon>Pseudomonadati</taxon>
        <taxon>Pseudomonadota</taxon>
        <taxon>Alphaproteobacteria</taxon>
        <taxon>Rhodospirillales</taxon>
        <taxon>Magnetovibrionaceae</taxon>
        <taxon>Magnetovibrio</taxon>
    </lineage>
</organism>
<evidence type="ECO:0000313" key="2">
    <source>
        <dbReference type="EMBL" id="OEJ68141.1"/>
    </source>
</evidence>
<dbReference type="Gene3D" id="2.60.120.10">
    <property type="entry name" value="Jelly Rolls"/>
    <property type="match status" value="1"/>
</dbReference>